<evidence type="ECO:0000256" key="1">
    <source>
        <dbReference type="ARBA" id="ARBA00023015"/>
    </source>
</evidence>
<sequence>MRALTRHRDAGAYALGVLDAPEAARFERHLGRCGRCAVTVTQFMPVIRVLGRLAGARRPPVRPTRSLQQP</sequence>
<organism evidence="4 5">
    <name type="scientific">Streptomyces monticola</name>
    <dbReference type="NCBI Taxonomy" id="2666263"/>
    <lineage>
        <taxon>Bacteria</taxon>
        <taxon>Bacillati</taxon>
        <taxon>Actinomycetota</taxon>
        <taxon>Actinomycetes</taxon>
        <taxon>Kitasatosporales</taxon>
        <taxon>Streptomycetaceae</taxon>
        <taxon>Streptomyces</taxon>
    </lineage>
</organism>
<dbReference type="Pfam" id="PF13490">
    <property type="entry name" value="zf-HC2"/>
    <property type="match status" value="1"/>
</dbReference>
<comment type="caution">
    <text evidence="4">The sequence shown here is derived from an EMBL/GenBank/DDBJ whole genome shotgun (WGS) entry which is preliminary data.</text>
</comment>
<dbReference type="InterPro" id="IPR027383">
    <property type="entry name" value="Znf_put"/>
</dbReference>
<accession>A0ABW2JVK2</accession>
<reference evidence="5" key="1">
    <citation type="journal article" date="2019" name="Int. J. Syst. Evol. Microbiol.">
        <title>The Global Catalogue of Microorganisms (GCM) 10K type strain sequencing project: providing services to taxonomists for standard genome sequencing and annotation.</title>
        <authorList>
            <consortium name="The Broad Institute Genomics Platform"/>
            <consortium name="The Broad Institute Genome Sequencing Center for Infectious Disease"/>
            <person name="Wu L."/>
            <person name="Ma J."/>
        </authorList>
    </citation>
    <scope>NUCLEOTIDE SEQUENCE [LARGE SCALE GENOMIC DNA]</scope>
    <source>
        <strain evidence="5">SYNS20</strain>
    </source>
</reference>
<protein>
    <submittedName>
        <fullName evidence="4">Zf-HC2 domain-containing protein</fullName>
    </submittedName>
</protein>
<evidence type="ECO:0000256" key="2">
    <source>
        <dbReference type="ARBA" id="ARBA00023163"/>
    </source>
</evidence>
<keyword evidence="1" id="KW-0805">Transcription regulation</keyword>
<dbReference type="InterPro" id="IPR041916">
    <property type="entry name" value="Anti_sigma_zinc_sf"/>
</dbReference>
<dbReference type="EMBL" id="JBHTCF010000023">
    <property type="protein sequence ID" value="MFC7309659.1"/>
    <property type="molecule type" value="Genomic_DNA"/>
</dbReference>
<keyword evidence="2" id="KW-0804">Transcription</keyword>
<gene>
    <name evidence="4" type="ORF">ACFQVC_36280</name>
</gene>
<dbReference type="Gene3D" id="1.10.10.1320">
    <property type="entry name" value="Anti-sigma factor, zinc-finger domain"/>
    <property type="match status" value="1"/>
</dbReference>
<evidence type="ECO:0000313" key="5">
    <source>
        <dbReference type="Proteomes" id="UP001596523"/>
    </source>
</evidence>
<evidence type="ECO:0000259" key="3">
    <source>
        <dbReference type="Pfam" id="PF13490"/>
    </source>
</evidence>
<evidence type="ECO:0000313" key="4">
    <source>
        <dbReference type="EMBL" id="MFC7309659.1"/>
    </source>
</evidence>
<keyword evidence="5" id="KW-1185">Reference proteome</keyword>
<dbReference type="RefSeq" id="WP_381838779.1">
    <property type="nucleotide sequence ID" value="NZ_JBHTCF010000023.1"/>
</dbReference>
<proteinExistence type="predicted"/>
<name>A0ABW2JVK2_9ACTN</name>
<dbReference type="Proteomes" id="UP001596523">
    <property type="component" value="Unassembled WGS sequence"/>
</dbReference>
<feature type="domain" description="Putative zinc-finger" evidence="3">
    <location>
        <begin position="11"/>
        <end position="37"/>
    </location>
</feature>